<accession>A0ABW5J9N4</accession>
<dbReference type="EC" id="3.4.21.-" evidence="6"/>
<evidence type="ECO:0000256" key="3">
    <source>
        <dbReference type="ARBA" id="ARBA00022801"/>
    </source>
</evidence>
<protein>
    <submittedName>
        <fullName evidence="6">S1C family serine protease</fullName>
        <ecNumber evidence="6">3.4.21.-</ecNumber>
    </submittedName>
</protein>
<dbReference type="InterPro" id="IPR036034">
    <property type="entry name" value="PDZ_sf"/>
</dbReference>
<dbReference type="PANTHER" id="PTHR43343">
    <property type="entry name" value="PEPTIDASE S12"/>
    <property type="match status" value="1"/>
</dbReference>
<feature type="domain" description="PDZ" evidence="5">
    <location>
        <begin position="257"/>
        <end position="332"/>
    </location>
</feature>
<comment type="caution">
    <text evidence="6">The sequence shown here is derived from an EMBL/GenBank/DDBJ whole genome shotgun (WGS) entry which is preliminary data.</text>
</comment>
<dbReference type="PANTHER" id="PTHR43343:SF3">
    <property type="entry name" value="PROTEASE DO-LIKE 8, CHLOROPLASTIC"/>
    <property type="match status" value="1"/>
</dbReference>
<dbReference type="RefSeq" id="WP_340236876.1">
    <property type="nucleotide sequence ID" value="NZ_JBBEWC010000007.1"/>
</dbReference>
<dbReference type="PRINTS" id="PR00834">
    <property type="entry name" value="PROTEASES2C"/>
</dbReference>
<dbReference type="Gene3D" id="2.30.42.10">
    <property type="match status" value="1"/>
</dbReference>
<evidence type="ECO:0000256" key="1">
    <source>
        <dbReference type="ARBA" id="ARBA00010541"/>
    </source>
</evidence>
<dbReference type="EMBL" id="JBHULC010000009">
    <property type="protein sequence ID" value="MFD2521435.1"/>
    <property type="molecule type" value="Genomic_DNA"/>
</dbReference>
<evidence type="ECO:0000256" key="2">
    <source>
        <dbReference type="ARBA" id="ARBA00022670"/>
    </source>
</evidence>
<feature type="compositionally biased region" description="Polar residues" evidence="4">
    <location>
        <begin position="1"/>
        <end position="18"/>
    </location>
</feature>
<dbReference type="Pfam" id="PF13180">
    <property type="entry name" value="PDZ_2"/>
    <property type="match status" value="1"/>
</dbReference>
<keyword evidence="7" id="KW-1185">Reference proteome</keyword>
<dbReference type="SUPFAM" id="SSF50156">
    <property type="entry name" value="PDZ domain-like"/>
    <property type="match status" value="1"/>
</dbReference>
<organism evidence="6 7">
    <name type="scientific">Emticicia soli</name>
    <dbReference type="NCBI Taxonomy" id="2027878"/>
    <lineage>
        <taxon>Bacteria</taxon>
        <taxon>Pseudomonadati</taxon>
        <taxon>Bacteroidota</taxon>
        <taxon>Cytophagia</taxon>
        <taxon>Cytophagales</taxon>
        <taxon>Leadbetterellaceae</taxon>
        <taxon>Emticicia</taxon>
    </lineage>
</organism>
<evidence type="ECO:0000259" key="5">
    <source>
        <dbReference type="Pfam" id="PF13180"/>
    </source>
</evidence>
<dbReference type="InterPro" id="IPR001478">
    <property type="entry name" value="PDZ"/>
</dbReference>
<comment type="similarity">
    <text evidence="1">Belongs to the peptidase S1C family.</text>
</comment>
<evidence type="ECO:0000313" key="7">
    <source>
        <dbReference type="Proteomes" id="UP001597510"/>
    </source>
</evidence>
<evidence type="ECO:0000313" key="6">
    <source>
        <dbReference type="EMBL" id="MFD2521435.1"/>
    </source>
</evidence>
<feature type="region of interest" description="Disordered" evidence="4">
    <location>
        <begin position="1"/>
        <end position="22"/>
    </location>
</feature>
<sequence length="338" mass="36060">MLSFLSSSVTEDNTLQQSSEDDELLDAYSRTITKVVEKASNSVVQIKVLKKPNNQNTNPRMRQPQEAGGSGFIISSDGFVITNNHVVSNADRVEVGLMDGRLFEATIIGTDPYTDIAVLKIYADSLKPLSFSDSDKLKVGQIAIAIGNPLGFQYTVTAGVVSALGRTLRSETGRMIDDVIQTDASLNPGNSGGPLVNSGGEIIGVNTAVIAAAQGICFAVSANLTKYVAGKLILEGKVKRAQLGIAGQVVNLTERMIGYNKLSTRTGVYISEVIADANARNNELHRGDIIVGLNEKPIASVDDLHKILNDELINKLVIVNLLRGGIRKNVSVLAGELK</sequence>
<dbReference type="Gene3D" id="2.40.10.10">
    <property type="entry name" value="Trypsin-like serine proteases"/>
    <property type="match status" value="2"/>
</dbReference>
<dbReference type="InterPro" id="IPR051201">
    <property type="entry name" value="Chloro_Bact_Ser_Proteases"/>
</dbReference>
<dbReference type="InterPro" id="IPR043504">
    <property type="entry name" value="Peptidase_S1_PA_chymotrypsin"/>
</dbReference>
<gene>
    <name evidence="6" type="ORF">ACFSR2_11095</name>
</gene>
<dbReference type="Pfam" id="PF13365">
    <property type="entry name" value="Trypsin_2"/>
    <property type="match status" value="1"/>
</dbReference>
<keyword evidence="3 6" id="KW-0378">Hydrolase</keyword>
<reference evidence="7" key="1">
    <citation type="journal article" date="2019" name="Int. J. Syst. Evol. Microbiol.">
        <title>The Global Catalogue of Microorganisms (GCM) 10K type strain sequencing project: providing services to taxonomists for standard genome sequencing and annotation.</title>
        <authorList>
            <consortium name="The Broad Institute Genomics Platform"/>
            <consortium name="The Broad Institute Genome Sequencing Center for Infectious Disease"/>
            <person name="Wu L."/>
            <person name="Ma J."/>
        </authorList>
    </citation>
    <scope>NUCLEOTIDE SEQUENCE [LARGE SCALE GENOMIC DNA]</scope>
    <source>
        <strain evidence="7">KCTC 52344</strain>
    </source>
</reference>
<dbReference type="Proteomes" id="UP001597510">
    <property type="component" value="Unassembled WGS sequence"/>
</dbReference>
<dbReference type="InterPro" id="IPR001940">
    <property type="entry name" value="Peptidase_S1C"/>
</dbReference>
<dbReference type="SUPFAM" id="SSF50494">
    <property type="entry name" value="Trypsin-like serine proteases"/>
    <property type="match status" value="1"/>
</dbReference>
<dbReference type="InterPro" id="IPR009003">
    <property type="entry name" value="Peptidase_S1_PA"/>
</dbReference>
<keyword evidence="2 6" id="KW-0645">Protease</keyword>
<dbReference type="GO" id="GO:0006508">
    <property type="term" value="P:proteolysis"/>
    <property type="evidence" value="ECO:0007669"/>
    <property type="project" value="UniProtKB-KW"/>
</dbReference>
<evidence type="ECO:0000256" key="4">
    <source>
        <dbReference type="SAM" id="MobiDB-lite"/>
    </source>
</evidence>
<dbReference type="GO" id="GO:0008233">
    <property type="term" value="F:peptidase activity"/>
    <property type="evidence" value="ECO:0007669"/>
    <property type="project" value="UniProtKB-KW"/>
</dbReference>
<name>A0ABW5J9N4_9BACT</name>
<proteinExistence type="inferred from homology"/>